<name>A0ABP1FMV4_9CHLO</name>
<organism evidence="10 11">
    <name type="scientific">Coccomyxa viridis</name>
    <dbReference type="NCBI Taxonomy" id="1274662"/>
    <lineage>
        <taxon>Eukaryota</taxon>
        <taxon>Viridiplantae</taxon>
        <taxon>Chlorophyta</taxon>
        <taxon>core chlorophytes</taxon>
        <taxon>Trebouxiophyceae</taxon>
        <taxon>Trebouxiophyceae incertae sedis</taxon>
        <taxon>Coccomyxaceae</taxon>
        <taxon>Coccomyxa</taxon>
    </lineage>
</organism>
<feature type="compositionally biased region" description="Low complexity" evidence="7">
    <location>
        <begin position="391"/>
        <end position="401"/>
    </location>
</feature>
<evidence type="ECO:0000256" key="2">
    <source>
        <dbReference type="ARBA" id="ARBA00022741"/>
    </source>
</evidence>
<evidence type="ECO:0000313" key="10">
    <source>
        <dbReference type="EMBL" id="CAL5220266.1"/>
    </source>
</evidence>
<comment type="caution">
    <text evidence="10">The sequence shown here is derived from an EMBL/GenBank/DDBJ whole genome shotgun (WGS) entry which is preliminary data.</text>
</comment>
<keyword evidence="2" id="KW-0547">Nucleotide-binding</keyword>
<keyword evidence="4" id="KW-0648">Protein biosynthesis</keyword>
<keyword evidence="5" id="KW-0030">Aminoacyl-tRNA synthetase</keyword>
<evidence type="ECO:0000313" key="11">
    <source>
        <dbReference type="Proteomes" id="UP001497392"/>
    </source>
</evidence>
<dbReference type="InterPro" id="IPR004364">
    <property type="entry name" value="Aa-tRNA-synt_II"/>
</dbReference>
<evidence type="ECO:0000256" key="3">
    <source>
        <dbReference type="ARBA" id="ARBA00022840"/>
    </source>
</evidence>
<gene>
    <name evidence="10" type="primary">g2247</name>
    <name evidence="10" type="ORF">VP750_LOCUS1925</name>
</gene>
<feature type="domain" description="Aminoacyl-transfer RNA synthetases class-II family profile" evidence="9">
    <location>
        <begin position="326"/>
        <end position="597"/>
    </location>
</feature>
<dbReference type="EMBL" id="CAXHTA020000003">
    <property type="protein sequence ID" value="CAL5220266.1"/>
    <property type="molecule type" value="Genomic_DNA"/>
</dbReference>
<evidence type="ECO:0000256" key="6">
    <source>
        <dbReference type="SAM" id="Coils"/>
    </source>
</evidence>
<dbReference type="Proteomes" id="UP001497392">
    <property type="component" value="Unassembled WGS sequence"/>
</dbReference>
<evidence type="ECO:0000256" key="8">
    <source>
        <dbReference type="SAM" id="SignalP"/>
    </source>
</evidence>
<feature type="compositionally biased region" description="Basic residues" evidence="7">
    <location>
        <begin position="403"/>
        <end position="412"/>
    </location>
</feature>
<reference evidence="10 11" key="1">
    <citation type="submission" date="2024-06" db="EMBL/GenBank/DDBJ databases">
        <authorList>
            <person name="Kraege A."/>
            <person name="Thomma B."/>
        </authorList>
    </citation>
    <scope>NUCLEOTIDE SEQUENCE [LARGE SCALE GENOMIC DNA]</scope>
</reference>
<accession>A0ABP1FMV4</accession>
<dbReference type="SUPFAM" id="SSF55681">
    <property type="entry name" value="Class II aaRS and biotin synthetases"/>
    <property type="match status" value="1"/>
</dbReference>
<dbReference type="InterPro" id="IPR045864">
    <property type="entry name" value="aa-tRNA-synth_II/BPL/LPL"/>
</dbReference>
<keyword evidence="1" id="KW-0436">Ligase</keyword>
<dbReference type="PANTHER" id="PTHR22594">
    <property type="entry name" value="ASPARTYL/LYSYL-TRNA SYNTHETASE"/>
    <property type="match status" value="1"/>
</dbReference>
<dbReference type="InterPro" id="IPR002312">
    <property type="entry name" value="Asp/Asn-tRNA-synth_IIb"/>
</dbReference>
<sequence length="606" mass="67719">MGLLWTKLLWFKQLWSKSTPPAAAEDGADEDIKEVAASTQSLQTRTDNLIAPYSRSYDRTLISTILESDDGGILAVGRTITVGGWAMVPLEIAEEVGGFSKLMPSGTSKVELSVSKVKHVGTCDNSAGKYPLASQRMSMERLSEVTHLRLRTSIIAAAMRVRDTLSWATHQFFHSHGFLYLHTPLITTSDCEGAGEMFQVTTLLSRAENPQAEEAPVSNEDIARLEGEVSEQEELVFQVDKDFKADKQNSKLQKKRDSEANKLRHLKGQLDTLKTQADVQRRTVGGILRTPEGGIDYGLDFFRRACYLNVSGQLQAECYASGLSNVYTFGPAFRAENSRGPRHLAEFWMVEPEVAFANMDDIMDLSQDLVQHCCRSVLELRRQATSPLLSSSDSATSVAPLMRGRRPRQRRRTGTDLELCTKMVDSGVIERLRMVASTPFERCTYTRAIELLEDAVKDRRKFEFPVSWGIDLASEHERYLAEEIFKKPTFVYNYPKDIKPFYMRLNDDGKTVAAMDLLVPGIGELIGGSQREERLDVSFPAPCPEGVHGALGIPKEKYEGYLQLRMFGSVPHAGFGMDLERLVMFATGLENIREAIPFPRSPGHAE</sequence>
<dbReference type="PROSITE" id="PS50862">
    <property type="entry name" value="AA_TRNA_LIGASE_II"/>
    <property type="match status" value="1"/>
</dbReference>
<dbReference type="PANTHER" id="PTHR22594:SF34">
    <property type="entry name" value="ASPARAGINE--TRNA LIGASE, MITOCHONDRIAL-RELATED"/>
    <property type="match status" value="1"/>
</dbReference>
<feature type="coiled-coil region" evidence="6">
    <location>
        <begin position="249"/>
        <end position="276"/>
    </location>
</feature>
<evidence type="ECO:0000256" key="4">
    <source>
        <dbReference type="ARBA" id="ARBA00022917"/>
    </source>
</evidence>
<protein>
    <submittedName>
        <fullName evidence="10">G2247 protein</fullName>
    </submittedName>
</protein>
<dbReference type="PRINTS" id="PR01042">
    <property type="entry name" value="TRNASYNTHASP"/>
</dbReference>
<keyword evidence="8" id="KW-0732">Signal</keyword>
<feature type="region of interest" description="Disordered" evidence="7">
    <location>
        <begin position="391"/>
        <end position="413"/>
    </location>
</feature>
<proteinExistence type="predicted"/>
<keyword evidence="11" id="KW-1185">Reference proteome</keyword>
<evidence type="ECO:0000256" key="5">
    <source>
        <dbReference type="ARBA" id="ARBA00023146"/>
    </source>
</evidence>
<dbReference type="Pfam" id="PF00152">
    <property type="entry name" value="tRNA-synt_2"/>
    <property type="match status" value="2"/>
</dbReference>
<keyword evidence="3" id="KW-0067">ATP-binding</keyword>
<dbReference type="Gene3D" id="3.30.930.10">
    <property type="entry name" value="Bira Bifunctional Protein, Domain 2"/>
    <property type="match status" value="1"/>
</dbReference>
<feature type="signal peptide" evidence="8">
    <location>
        <begin position="1"/>
        <end position="24"/>
    </location>
</feature>
<evidence type="ECO:0000256" key="7">
    <source>
        <dbReference type="SAM" id="MobiDB-lite"/>
    </source>
</evidence>
<keyword evidence="6" id="KW-0175">Coiled coil</keyword>
<feature type="chain" id="PRO_5045437699" evidence="8">
    <location>
        <begin position="25"/>
        <end position="606"/>
    </location>
</feature>
<evidence type="ECO:0000256" key="1">
    <source>
        <dbReference type="ARBA" id="ARBA00022598"/>
    </source>
</evidence>
<evidence type="ECO:0000259" key="9">
    <source>
        <dbReference type="PROSITE" id="PS50862"/>
    </source>
</evidence>
<dbReference type="InterPro" id="IPR006195">
    <property type="entry name" value="aa-tRNA-synth_II"/>
</dbReference>